<dbReference type="STRING" id="1050174.CEPID_10920"/>
<evidence type="ECO:0000313" key="9">
    <source>
        <dbReference type="Proteomes" id="UP000035368"/>
    </source>
</evidence>
<dbReference type="EMBL" id="CP011541">
    <property type="protein sequence ID" value="AKK04013.1"/>
    <property type="molecule type" value="Genomic_DNA"/>
</dbReference>
<evidence type="ECO:0000256" key="4">
    <source>
        <dbReference type="ARBA" id="ARBA00022692"/>
    </source>
</evidence>
<protein>
    <submittedName>
        <fullName evidence="8">Multisubunit sodium/proton antiporter, MrpE subunit</fullName>
    </submittedName>
</protein>
<evidence type="ECO:0000256" key="7">
    <source>
        <dbReference type="SAM" id="Phobius"/>
    </source>
</evidence>
<feature type="transmembrane region" description="Helical" evidence="7">
    <location>
        <begin position="108"/>
        <end position="129"/>
    </location>
</feature>
<reference evidence="8 9" key="1">
    <citation type="submission" date="2015-05" db="EMBL/GenBank/DDBJ databases">
        <title>Complete genome sequence of Corynebacterium epidermidicanis DSM 45586, isolated from the skin of a dog suffering from pruritus.</title>
        <authorList>
            <person name="Ruckert C."/>
            <person name="Albersmeier A."/>
            <person name="Winkler A."/>
            <person name="Tauch A."/>
        </authorList>
    </citation>
    <scope>NUCLEOTIDE SEQUENCE [LARGE SCALE GENOMIC DNA]</scope>
    <source>
        <strain evidence="8 9">DSM 45586</strain>
    </source>
</reference>
<name>A0A0G3GWT8_9CORY</name>
<dbReference type="KEGG" id="cei:CEPID_10920"/>
<dbReference type="RefSeq" id="WP_236684240.1">
    <property type="nucleotide sequence ID" value="NZ_CP011541.1"/>
</dbReference>
<dbReference type="Pfam" id="PF01899">
    <property type="entry name" value="MNHE"/>
    <property type="match status" value="1"/>
</dbReference>
<dbReference type="NCBIfam" id="NF006521">
    <property type="entry name" value="PRK08965.1-5"/>
    <property type="match status" value="1"/>
</dbReference>
<dbReference type="Proteomes" id="UP000035368">
    <property type="component" value="Chromosome"/>
</dbReference>
<comment type="similarity">
    <text evidence="2">Belongs to the CPA3 antiporters (TC 2.A.63) subunit E family.</text>
</comment>
<dbReference type="PANTHER" id="PTHR34584">
    <property type="entry name" value="NA(+)/H(+) ANTIPORTER SUBUNIT E1"/>
    <property type="match status" value="1"/>
</dbReference>
<organism evidence="8 9">
    <name type="scientific">Corynebacterium epidermidicanis</name>
    <dbReference type="NCBI Taxonomy" id="1050174"/>
    <lineage>
        <taxon>Bacteria</taxon>
        <taxon>Bacillati</taxon>
        <taxon>Actinomycetota</taxon>
        <taxon>Actinomycetes</taxon>
        <taxon>Mycobacteriales</taxon>
        <taxon>Corynebacteriaceae</taxon>
        <taxon>Corynebacterium</taxon>
    </lineage>
</organism>
<dbReference type="PANTHER" id="PTHR34584:SF1">
    <property type="entry name" value="NA(+)_H(+) ANTIPORTER SUBUNIT E1"/>
    <property type="match status" value="1"/>
</dbReference>
<dbReference type="AlphaFoldDB" id="A0A0G3GWT8"/>
<accession>A0A0G3GWT8</accession>
<keyword evidence="4 7" id="KW-0812">Transmembrane</keyword>
<keyword evidence="5 7" id="KW-1133">Transmembrane helix</keyword>
<dbReference type="PATRIC" id="fig|1050174.4.peg.2200"/>
<dbReference type="GO" id="GO:0005886">
    <property type="term" value="C:plasma membrane"/>
    <property type="evidence" value="ECO:0007669"/>
    <property type="project" value="UniProtKB-SubCell"/>
</dbReference>
<keyword evidence="9" id="KW-1185">Reference proteome</keyword>
<evidence type="ECO:0000256" key="6">
    <source>
        <dbReference type="ARBA" id="ARBA00023136"/>
    </source>
</evidence>
<dbReference type="InterPro" id="IPR002758">
    <property type="entry name" value="Cation_antiport_E"/>
</dbReference>
<evidence type="ECO:0000256" key="2">
    <source>
        <dbReference type="ARBA" id="ARBA00006228"/>
    </source>
</evidence>
<proteinExistence type="inferred from homology"/>
<keyword evidence="6 7" id="KW-0472">Membrane</keyword>
<evidence type="ECO:0000256" key="5">
    <source>
        <dbReference type="ARBA" id="ARBA00022989"/>
    </source>
</evidence>
<evidence type="ECO:0000256" key="3">
    <source>
        <dbReference type="ARBA" id="ARBA00022475"/>
    </source>
</evidence>
<evidence type="ECO:0000313" key="8">
    <source>
        <dbReference type="EMBL" id="AKK04013.1"/>
    </source>
</evidence>
<comment type="subcellular location">
    <subcellularLocation>
        <location evidence="1">Cell membrane</location>
        <topology evidence="1">Multi-pass membrane protein</topology>
    </subcellularLocation>
</comment>
<keyword evidence="3" id="KW-1003">Cell membrane</keyword>
<evidence type="ECO:0000256" key="1">
    <source>
        <dbReference type="ARBA" id="ARBA00004651"/>
    </source>
</evidence>
<feature type="transmembrane region" description="Helical" evidence="7">
    <location>
        <begin position="35"/>
        <end position="53"/>
    </location>
</feature>
<gene>
    <name evidence="8" type="ORF">CEPID_10920</name>
</gene>
<dbReference type="GO" id="GO:0008324">
    <property type="term" value="F:monoatomic cation transmembrane transporter activity"/>
    <property type="evidence" value="ECO:0007669"/>
    <property type="project" value="InterPro"/>
</dbReference>
<sequence length="173" mass="19324">MMLPGLRRRLHPWSVVWIVFMWNVLSGEFSWGNTIAGFLVAVVVILGLPLPQLPVSALRIRWLPLLQLVVIFAWDLLVSSLRVSWLAIRPQPQPPSAIVTVPMRVQEDLVFAFAVALLNLTPGGTVTDLDIANRMLTMHILDARSTAVLDKTIASIATLERLLIRIFETEVKA</sequence>
<feature type="transmembrane region" description="Helical" evidence="7">
    <location>
        <begin position="65"/>
        <end position="88"/>
    </location>
</feature>